<keyword evidence="2" id="KW-1185">Reference proteome</keyword>
<organism evidence="1 2">
    <name type="scientific">Dipteronia dyeriana</name>
    <dbReference type="NCBI Taxonomy" id="168575"/>
    <lineage>
        <taxon>Eukaryota</taxon>
        <taxon>Viridiplantae</taxon>
        <taxon>Streptophyta</taxon>
        <taxon>Embryophyta</taxon>
        <taxon>Tracheophyta</taxon>
        <taxon>Spermatophyta</taxon>
        <taxon>Magnoliopsida</taxon>
        <taxon>eudicotyledons</taxon>
        <taxon>Gunneridae</taxon>
        <taxon>Pentapetalae</taxon>
        <taxon>rosids</taxon>
        <taxon>malvids</taxon>
        <taxon>Sapindales</taxon>
        <taxon>Sapindaceae</taxon>
        <taxon>Hippocastanoideae</taxon>
        <taxon>Acereae</taxon>
        <taxon>Dipteronia</taxon>
    </lineage>
</organism>
<protein>
    <submittedName>
        <fullName evidence="1">Uncharacterized protein</fullName>
    </submittedName>
</protein>
<evidence type="ECO:0000313" key="2">
    <source>
        <dbReference type="Proteomes" id="UP001280121"/>
    </source>
</evidence>
<accession>A0AAE0CMT5</accession>
<dbReference type="AlphaFoldDB" id="A0AAE0CMT5"/>
<sequence length="206" mass="23738">MIDKMTFMIKTLEDGHECHRVYNNKEAKVKWIASKFENLMKTNPSVSVKVIGDLLRENYKVSMNVQRLYNAKKRALAGLAKDHANCFDLLRRYAYMVNQSNPESTMSGIPCTYAMDAINHYCGKSVMKDNISDFVHQSLSKSAYLQTYRGLRHREKGNQMSHLKEEGLEPLFVRFVQNLATTKGPAREKRALCMRNENVQGFVYAK</sequence>
<dbReference type="PANTHER" id="PTHR31973">
    <property type="entry name" value="POLYPROTEIN, PUTATIVE-RELATED"/>
    <property type="match status" value="1"/>
</dbReference>
<gene>
    <name evidence="1" type="ORF">Ddye_009943</name>
</gene>
<name>A0AAE0CMT5_9ROSI</name>
<reference evidence="1" key="1">
    <citation type="journal article" date="2023" name="Plant J.">
        <title>Genome sequences and population genomics provide insights into the demographic history, inbreeding, and mutation load of two 'living fossil' tree species of Dipteronia.</title>
        <authorList>
            <person name="Feng Y."/>
            <person name="Comes H.P."/>
            <person name="Chen J."/>
            <person name="Zhu S."/>
            <person name="Lu R."/>
            <person name="Zhang X."/>
            <person name="Li P."/>
            <person name="Qiu J."/>
            <person name="Olsen K.M."/>
            <person name="Qiu Y."/>
        </authorList>
    </citation>
    <scope>NUCLEOTIDE SEQUENCE</scope>
    <source>
        <strain evidence="1">KIB01</strain>
    </source>
</reference>
<comment type="caution">
    <text evidence="1">The sequence shown here is derived from an EMBL/GenBank/DDBJ whole genome shotgun (WGS) entry which is preliminary data.</text>
</comment>
<dbReference type="PANTHER" id="PTHR31973:SF187">
    <property type="entry name" value="MUTATOR TRANSPOSASE MUDRA PROTEIN"/>
    <property type="match status" value="1"/>
</dbReference>
<dbReference type="EMBL" id="JANJYI010000003">
    <property type="protein sequence ID" value="KAK2656891.1"/>
    <property type="molecule type" value="Genomic_DNA"/>
</dbReference>
<dbReference type="Proteomes" id="UP001280121">
    <property type="component" value="Unassembled WGS sequence"/>
</dbReference>
<evidence type="ECO:0000313" key="1">
    <source>
        <dbReference type="EMBL" id="KAK2656891.1"/>
    </source>
</evidence>
<proteinExistence type="predicted"/>